<feature type="region of interest" description="Disordered" evidence="3">
    <location>
        <begin position="152"/>
        <end position="173"/>
    </location>
</feature>
<dbReference type="PANTHER" id="PTHR27005">
    <property type="entry name" value="WALL-ASSOCIATED RECEPTOR KINASE-LIKE 21"/>
    <property type="match status" value="1"/>
</dbReference>
<dbReference type="InterPro" id="IPR045274">
    <property type="entry name" value="WAK-like"/>
</dbReference>
<dbReference type="InterPro" id="IPR000719">
    <property type="entry name" value="Prot_kinase_dom"/>
</dbReference>
<dbReference type="SUPFAM" id="SSF56112">
    <property type="entry name" value="Protein kinase-like (PK-like)"/>
    <property type="match status" value="1"/>
</dbReference>
<dbReference type="InterPro" id="IPR001245">
    <property type="entry name" value="Ser-Thr/Tyr_kinase_cat_dom"/>
</dbReference>
<evidence type="ECO:0000259" key="4">
    <source>
        <dbReference type="PROSITE" id="PS50011"/>
    </source>
</evidence>
<sequence length="216" mass="24354">RLEQFINEVLVLLQINHRNVVKLLGCCLETEFPLLVYEFINSGTLSNHLHGSMFDSSLTSKVADFGASRLMIPMDKEQLTTMVQGTPGYNTRFLNEKSDVYSFGVVLMELLSGQKALCFDRPHTSKHLKEIQEVSRIAVECTRLIGEERPRMKEAAAEPEGLRGTKTKHKWSDQYSEPQEAEYLLGVEILSSQGDSNTIGYDSIQNVTRLNIEAGR</sequence>
<proteinExistence type="predicted"/>
<feature type="non-terminal residue" evidence="5">
    <location>
        <position position="1"/>
    </location>
</feature>
<evidence type="ECO:0000256" key="3">
    <source>
        <dbReference type="SAM" id="MobiDB-lite"/>
    </source>
</evidence>
<accession>A0A8S9L527</accession>
<dbReference type="GO" id="GO:0005524">
    <property type="term" value="F:ATP binding"/>
    <property type="evidence" value="ECO:0007669"/>
    <property type="project" value="UniProtKB-KW"/>
</dbReference>
<feature type="domain" description="Protein kinase" evidence="4">
    <location>
        <begin position="1"/>
        <end position="216"/>
    </location>
</feature>
<evidence type="ECO:0000256" key="1">
    <source>
        <dbReference type="ARBA" id="ARBA00022741"/>
    </source>
</evidence>
<name>A0A8S9L527_BRACR</name>
<protein>
    <recommendedName>
        <fullName evidence="4">Protein kinase domain-containing protein</fullName>
    </recommendedName>
</protein>
<reference evidence="5" key="1">
    <citation type="submission" date="2019-12" db="EMBL/GenBank/DDBJ databases">
        <title>Genome sequencing and annotation of Brassica cretica.</title>
        <authorList>
            <person name="Studholme D.J."/>
            <person name="Sarris P.F."/>
        </authorList>
    </citation>
    <scope>NUCLEOTIDE SEQUENCE</scope>
    <source>
        <strain evidence="5">PFS-102/07</strain>
        <tissue evidence="5">Leaf</tissue>
    </source>
</reference>
<dbReference type="EMBL" id="QGKY02000094">
    <property type="protein sequence ID" value="KAF2602394.1"/>
    <property type="molecule type" value="Genomic_DNA"/>
</dbReference>
<evidence type="ECO:0000256" key="2">
    <source>
        <dbReference type="ARBA" id="ARBA00022840"/>
    </source>
</evidence>
<dbReference type="GO" id="GO:0005886">
    <property type="term" value="C:plasma membrane"/>
    <property type="evidence" value="ECO:0007669"/>
    <property type="project" value="TreeGrafter"/>
</dbReference>
<dbReference type="GO" id="GO:0004674">
    <property type="term" value="F:protein serine/threonine kinase activity"/>
    <property type="evidence" value="ECO:0007669"/>
    <property type="project" value="TreeGrafter"/>
</dbReference>
<gene>
    <name evidence="5" type="ORF">F2Q70_00025314</name>
</gene>
<comment type="caution">
    <text evidence="5">The sequence shown here is derived from an EMBL/GenBank/DDBJ whole genome shotgun (WGS) entry which is preliminary data.</text>
</comment>
<feature type="compositionally biased region" description="Basic and acidic residues" evidence="3">
    <location>
        <begin position="152"/>
        <end position="163"/>
    </location>
</feature>
<evidence type="ECO:0000313" key="5">
    <source>
        <dbReference type="EMBL" id="KAF2602394.1"/>
    </source>
</evidence>
<dbReference type="Gene3D" id="1.10.510.10">
    <property type="entry name" value="Transferase(Phosphotransferase) domain 1"/>
    <property type="match status" value="2"/>
</dbReference>
<keyword evidence="2" id="KW-0067">ATP-binding</keyword>
<organism evidence="5">
    <name type="scientific">Brassica cretica</name>
    <name type="common">Mustard</name>
    <dbReference type="NCBI Taxonomy" id="69181"/>
    <lineage>
        <taxon>Eukaryota</taxon>
        <taxon>Viridiplantae</taxon>
        <taxon>Streptophyta</taxon>
        <taxon>Embryophyta</taxon>
        <taxon>Tracheophyta</taxon>
        <taxon>Spermatophyta</taxon>
        <taxon>Magnoliopsida</taxon>
        <taxon>eudicotyledons</taxon>
        <taxon>Gunneridae</taxon>
        <taxon>Pentapetalae</taxon>
        <taxon>rosids</taxon>
        <taxon>malvids</taxon>
        <taxon>Brassicales</taxon>
        <taxon>Brassicaceae</taxon>
        <taxon>Brassiceae</taxon>
        <taxon>Brassica</taxon>
    </lineage>
</organism>
<dbReference type="PANTHER" id="PTHR27005:SF524">
    <property type="entry name" value="WALL-ASSOCIATED RECEPTOR KINASE 2-RELATED"/>
    <property type="match status" value="1"/>
</dbReference>
<dbReference type="GO" id="GO:0007166">
    <property type="term" value="P:cell surface receptor signaling pathway"/>
    <property type="evidence" value="ECO:0007669"/>
    <property type="project" value="InterPro"/>
</dbReference>
<dbReference type="PROSITE" id="PS50011">
    <property type="entry name" value="PROTEIN_KINASE_DOM"/>
    <property type="match status" value="1"/>
</dbReference>
<dbReference type="AlphaFoldDB" id="A0A8S9L527"/>
<keyword evidence="1" id="KW-0547">Nucleotide-binding</keyword>
<dbReference type="Pfam" id="PF07714">
    <property type="entry name" value="PK_Tyr_Ser-Thr"/>
    <property type="match status" value="2"/>
</dbReference>
<dbReference type="InterPro" id="IPR011009">
    <property type="entry name" value="Kinase-like_dom_sf"/>
</dbReference>